<sequence>MLLAVLTLALAGCGKTPTANPTAPGCLQYALGAVTLSGQATTERITAPGKDYREALLLNLDQPICIAAKSGEEARYPAHEGLIQIELVPRSDFADAFSLAGKRVSAHGSLVPLSGDGAAAPVGLVLRTLKADE</sequence>
<organism evidence="1 2">
    <name type="scientific">Solilutibacter pythonis</name>
    <dbReference type="NCBI Taxonomy" id="2483112"/>
    <lineage>
        <taxon>Bacteria</taxon>
        <taxon>Pseudomonadati</taxon>
        <taxon>Pseudomonadota</taxon>
        <taxon>Gammaproteobacteria</taxon>
        <taxon>Lysobacterales</taxon>
        <taxon>Lysobacteraceae</taxon>
        <taxon>Solilutibacter</taxon>
    </lineage>
</organism>
<evidence type="ECO:0000313" key="2">
    <source>
        <dbReference type="Proteomes" id="UP000275012"/>
    </source>
</evidence>
<evidence type="ECO:0000313" key="1">
    <source>
        <dbReference type="EMBL" id="RMH93308.1"/>
    </source>
</evidence>
<comment type="caution">
    <text evidence="1">The sequence shown here is derived from an EMBL/GenBank/DDBJ whole genome shotgun (WGS) entry which is preliminary data.</text>
</comment>
<dbReference type="EMBL" id="RFLY01000006">
    <property type="protein sequence ID" value="RMH93308.1"/>
    <property type="molecule type" value="Genomic_DNA"/>
</dbReference>
<evidence type="ECO:0008006" key="3">
    <source>
        <dbReference type="Google" id="ProtNLM"/>
    </source>
</evidence>
<name>A0A3M2HW94_9GAMM</name>
<dbReference type="Proteomes" id="UP000275012">
    <property type="component" value="Unassembled WGS sequence"/>
</dbReference>
<protein>
    <recommendedName>
        <fullName evidence="3">DUF4431 domain-containing protein</fullName>
    </recommendedName>
</protein>
<gene>
    <name evidence="1" type="ORF">EBB59_05310</name>
</gene>
<keyword evidence="2" id="KW-1185">Reference proteome</keyword>
<accession>A0A3M2HW94</accession>
<dbReference type="AlphaFoldDB" id="A0A3M2HW94"/>
<reference evidence="1 2" key="1">
    <citation type="submission" date="2018-10" db="EMBL/GenBank/DDBJ databases">
        <title>Proposal of Lysobacter pythonis sp. nov. isolated from royal pythons (Python regius).</title>
        <authorList>
            <person name="Hans-Juergen B."/>
            <person name="Huptas C."/>
            <person name="Sandra B."/>
            <person name="Igor L."/>
            <person name="Joachim S."/>
            <person name="Siegfried S."/>
            <person name="Mareike W."/>
            <person name="Peter K."/>
        </authorList>
    </citation>
    <scope>NUCLEOTIDE SEQUENCE [LARGE SCALE GENOMIC DNA]</scope>
    <source>
        <strain evidence="1 2">4284/11</strain>
    </source>
</reference>
<proteinExistence type="predicted"/>